<sequence length="138" mass="15179">MAHIHKEFQIRSAPENVWAAVRDVSEIHRRLAPGFVTDTHLKADTRVVTFANGVVVHELLVDIDDEARRVAYAVVGGSLAPKHHHASMQVFADGKEHSRFVWITDVTPDDLAGPIAEMVDQGARVIKQALETQAAADN</sequence>
<dbReference type="STRING" id="909626.AQJ91_05595"/>
<dbReference type="Gene3D" id="3.30.530.20">
    <property type="match status" value="1"/>
</dbReference>
<organism evidence="1 2">
    <name type="scientific">Streptomyces dysideae</name>
    <dbReference type="NCBI Taxonomy" id="909626"/>
    <lineage>
        <taxon>Bacteria</taxon>
        <taxon>Bacillati</taxon>
        <taxon>Actinomycetota</taxon>
        <taxon>Actinomycetes</taxon>
        <taxon>Kitasatosporales</taxon>
        <taxon>Streptomycetaceae</taxon>
        <taxon>Streptomyces</taxon>
    </lineage>
</organism>
<dbReference type="EMBL" id="LMXB01000019">
    <property type="protein sequence ID" value="KUO22061.1"/>
    <property type="molecule type" value="Genomic_DNA"/>
</dbReference>
<reference evidence="1 2" key="1">
    <citation type="submission" date="2015-10" db="EMBL/GenBank/DDBJ databases">
        <title>Draft genome sequence of Streptomyces sp. RV15, isolated from a marine sponge.</title>
        <authorList>
            <person name="Ruckert C."/>
            <person name="Abdelmohsen U.R."/>
            <person name="Winkler A."/>
            <person name="Hentschel U."/>
            <person name="Kalinowski J."/>
            <person name="Kampfer P."/>
            <person name="Glaeser S."/>
        </authorList>
    </citation>
    <scope>NUCLEOTIDE SEQUENCE [LARGE SCALE GENOMIC DNA]</scope>
    <source>
        <strain evidence="1 2">RV15</strain>
    </source>
</reference>
<dbReference type="CDD" id="cd07821">
    <property type="entry name" value="PYR_PYL_RCAR_like"/>
    <property type="match status" value="1"/>
</dbReference>
<protein>
    <submittedName>
        <fullName evidence="1">Polyketide cyclase</fullName>
    </submittedName>
</protein>
<evidence type="ECO:0000313" key="1">
    <source>
        <dbReference type="EMBL" id="KUO22061.1"/>
    </source>
</evidence>
<dbReference type="OrthoDB" id="6024794at2"/>
<dbReference type="Pfam" id="PF10604">
    <property type="entry name" value="Polyketide_cyc2"/>
    <property type="match status" value="1"/>
</dbReference>
<dbReference type="AlphaFoldDB" id="A0A101V400"/>
<proteinExistence type="predicted"/>
<comment type="caution">
    <text evidence="1">The sequence shown here is derived from an EMBL/GenBank/DDBJ whole genome shotgun (WGS) entry which is preliminary data.</text>
</comment>
<dbReference type="SUPFAM" id="SSF55961">
    <property type="entry name" value="Bet v1-like"/>
    <property type="match status" value="1"/>
</dbReference>
<dbReference type="Proteomes" id="UP000053260">
    <property type="component" value="Unassembled WGS sequence"/>
</dbReference>
<keyword evidence="2" id="KW-1185">Reference proteome</keyword>
<accession>A0A101V400</accession>
<dbReference type="RefSeq" id="WP_067016959.1">
    <property type="nucleotide sequence ID" value="NZ_KQ949076.1"/>
</dbReference>
<name>A0A101V400_9ACTN</name>
<evidence type="ECO:0000313" key="2">
    <source>
        <dbReference type="Proteomes" id="UP000053260"/>
    </source>
</evidence>
<gene>
    <name evidence="1" type="ORF">AQJ91_05595</name>
</gene>
<dbReference type="InterPro" id="IPR023393">
    <property type="entry name" value="START-like_dom_sf"/>
</dbReference>
<dbReference type="InterPro" id="IPR019587">
    <property type="entry name" value="Polyketide_cyclase/dehydratase"/>
</dbReference>